<dbReference type="FunFam" id="3.90.1170.20:FF:000001">
    <property type="entry name" value="Nicotinate-nucleotide diphosphorylase (Carboxylating)"/>
    <property type="match status" value="1"/>
</dbReference>
<evidence type="ECO:0000256" key="1">
    <source>
        <dbReference type="ARBA" id="ARBA00003237"/>
    </source>
</evidence>
<accession>A0AB39BWT3</accession>
<dbReference type="SUPFAM" id="SSF51690">
    <property type="entry name" value="Nicotinate/Quinolinate PRTase C-terminal domain-like"/>
    <property type="match status" value="1"/>
</dbReference>
<dbReference type="AlphaFoldDB" id="A0AB39BWT3"/>
<dbReference type="Pfam" id="PF01729">
    <property type="entry name" value="QRPTase_C"/>
    <property type="match status" value="1"/>
</dbReference>
<feature type="binding site" evidence="13">
    <location>
        <position position="163"/>
    </location>
    <ligand>
        <name>substrate</name>
    </ligand>
</feature>
<proteinExistence type="inferred from homology"/>
<feature type="domain" description="Quinolinate phosphoribosyl transferase C-terminal" evidence="14">
    <location>
        <begin position="108"/>
        <end position="274"/>
    </location>
</feature>
<dbReference type="GO" id="GO:0034213">
    <property type="term" value="P:quinolinate catabolic process"/>
    <property type="evidence" value="ECO:0007669"/>
    <property type="project" value="TreeGrafter"/>
</dbReference>
<dbReference type="EC" id="2.4.2.19" evidence="5"/>
<evidence type="ECO:0000259" key="14">
    <source>
        <dbReference type="Pfam" id="PF01729"/>
    </source>
</evidence>
<comment type="catalytic activity">
    <reaction evidence="10">
        <text>nicotinate beta-D-ribonucleotide + CO2 + diphosphate = quinolinate + 5-phospho-alpha-D-ribose 1-diphosphate + 2 H(+)</text>
        <dbReference type="Rhea" id="RHEA:12733"/>
        <dbReference type="ChEBI" id="CHEBI:15378"/>
        <dbReference type="ChEBI" id="CHEBI:16526"/>
        <dbReference type="ChEBI" id="CHEBI:29959"/>
        <dbReference type="ChEBI" id="CHEBI:33019"/>
        <dbReference type="ChEBI" id="CHEBI:57502"/>
        <dbReference type="ChEBI" id="CHEBI:58017"/>
        <dbReference type="EC" id="2.4.2.19"/>
    </reaction>
</comment>
<dbReference type="Gene3D" id="3.20.20.70">
    <property type="entry name" value="Aldolase class I"/>
    <property type="match status" value="1"/>
</dbReference>
<protein>
    <recommendedName>
        <fullName evidence="11">Probable nicotinate-nucleotide pyrophosphorylase [carboxylating]</fullName>
        <ecNumber evidence="5">2.4.2.19</ecNumber>
    </recommendedName>
    <alternativeName>
        <fullName evidence="9">Quinolinate phosphoribosyltransferase [decarboxylating]</fullName>
    </alternativeName>
</protein>
<dbReference type="InterPro" id="IPR013785">
    <property type="entry name" value="Aldolase_TIM"/>
</dbReference>
<organism evidence="16">
    <name type="scientific">Alkalihalophilus sp. As8PL</name>
    <dbReference type="NCBI Taxonomy" id="3237103"/>
    <lineage>
        <taxon>Bacteria</taxon>
        <taxon>Bacillati</taxon>
        <taxon>Bacillota</taxon>
        <taxon>Bacilli</taxon>
        <taxon>Bacillales</taxon>
        <taxon>Bacillaceae</taxon>
        <taxon>Alkalihalophilus</taxon>
    </lineage>
</organism>
<dbReference type="InterPro" id="IPR036068">
    <property type="entry name" value="Nicotinate_pribotase-like_C"/>
</dbReference>
<sequence length="284" mass="31042">MNRLLVKEQLKTFFCEDIGHGDVTAEAMFDAETGIALFRAKEAGIFCGEIILQTAYELFHPTIEVKVHKKDGEELRTGDVLAEVQGPIVDLLSSERVILNLIQRLSGIATQTYTAVQEVKGSSARICDTRKTTPGLRMLEKYAVKCGGGFNHRFGLNDAVLIKDNHIAQCGGSISLAIQKVRSNIGHMVKVEVEVESRDQVLEAIVEEVDVIMFDNCSPVEAAEWKKLVPPSIIVEVSGGIRHELLHAYAESGVDYISMGALTHSVKALDISLDVSVKEGVTHA</sequence>
<evidence type="ECO:0000256" key="9">
    <source>
        <dbReference type="ARBA" id="ARBA00033102"/>
    </source>
</evidence>
<feature type="binding site" evidence="13">
    <location>
        <position position="153"/>
    </location>
    <ligand>
        <name>substrate</name>
    </ligand>
</feature>
<evidence type="ECO:0000259" key="15">
    <source>
        <dbReference type="Pfam" id="PF02749"/>
    </source>
</evidence>
<evidence type="ECO:0000256" key="8">
    <source>
        <dbReference type="ARBA" id="ARBA00022679"/>
    </source>
</evidence>
<evidence type="ECO:0000256" key="2">
    <source>
        <dbReference type="ARBA" id="ARBA00004893"/>
    </source>
</evidence>
<evidence type="ECO:0000256" key="4">
    <source>
        <dbReference type="ARBA" id="ARBA00011218"/>
    </source>
</evidence>
<evidence type="ECO:0000256" key="3">
    <source>
        <dbReference type="ARBA" id="ARBA00009400"/>
    </source>
</evidence>
<gene>
    <name evidence="16" type="primary">nadC</name>
    <name evidence="16" type="ORF">AB3N04_08845</name>
</gene>
<dbReference type="GO" id="GO:0005737">
    <property type="term" value="C:cytoplasm"/>
    <property type="evidence" value="ECO:0007669"/>
    <property type="project" value="TreeGrafter"/>
</dbReference>
<dbReference type="EMBL" id="CP162551">
    <property type="protein sequence ID" value="XDI38396.1"/>
    <property type="molecule type" value="Genomic_DNA"/>
</dbReference>
<feature type="binding site" evidence="13">
    <location>
        <begin position="238"/>
        <end position="240"/>
    </location>
    <ligand>
        <name>substrate</name>
    </ligand>
</feature>
<feature type="domain" description="Quinolinate phosphoribosyl transferase N-terminal" evidence="15">
    <location>
        <begin position="22"/>
        <end position="106"/>
    </location>
</feature>
<evidence type="ECO:0000256" key="13">
    <source>
        <dbReference type="PIRSR" id="PIRSR006250-1"/>
    </source>
</evidence>
<keyword evidence="8 12" id="KW-0808">Transferase</keyword>
<evidence type="ECO:0000256" key="6">
    <source>
        <dbReference type="ARBA" id="ARBA00022642"/>
    </source>
</evidence>
<evidence type="ECO:0000256" key="11">
    <source>
        <dbReference type="ARBA" id="ARBA00069173"/>
    </source>
</evidence>
<evidence type="ECO:0000256" key="10">
    <source>
        <dbReference type="ARBA" id="ARBA00047445"/>
    </source>
</evidence>
<dbReference type="CDD" id="cd01572">
    <property type="entry name" value="QPRTase"/>
    <property type="match status" value="1"/>
</dbReference>
<keyword evidence="6" id="KW-0662">Pyridine nucleotide biosynthesis</keyword>
<evidence type="ECO:0000256" key="7">
    <source>
        <dbReference type="ARBA" id="ARBA00022676"/>
    </source>
</evidence>
<dbReference type="Gene3D" id="3.90.1170.20">
    <property type="entry name" value="Quinolinate phosphoribosyl transferase, N-terminal domain"/>
    <property type="match status" value="1"/>
</dbReference>
<keyword evidence="7 12" id="KW-0328">Glycosyltransferase</keyword>
<comment type="subunit">
    <text evidence="4">Hexamer formed by 3 homodimers.</text>
</comment>
<dbReference type="PANTHER" id="PTHR32179">
    <property type="entry name" value="NICOTINATE-NUCLEOTIDE PYROPHOSPHORYLASE [CARBOXYLATING]"/>
    <property type="match status" value="1"/>
</dbReference>
<dbReference type="GO" id="GO:0009435">
    <property type="term" value="P:NAD+ biosynthetic process"/>
    <property type="evidence" value="ECO:0007669"/>
    <property type="project" value="InterPro"/>
</dbReference>
<comment type="similarity">
    <text evidence="3 12">Belongs to the NadC/ModD family.</text>
</comment>
<name>A0AB39BWT3_9BACI</name>
<evidence type="ECO:0000313" key="16">
    <source>
        <dbReference type="EMBL" id="XDI38396.1"/>
    </source>
</evidence>
<dbReference type="PANTHER" id="PTHR32179:SF3">
    <property type="entry name" value="NICOTINATE-NUCLEOTIDE PYROPHOSPHORYLASE [CARBOXYLATING]"/>
    <property type="match status" value="1"/>
</dbReference>
<dbReference type="SUPFAM" id="SSF54675">
    <property type="entry name" value="Nicotinate/Quinolinate PRTase N-terminal domain-like"/>
    <property type="match status" value="1"/>
</dbReference>
<dbReference type="GO" id="GO:0004514">
    <property type="term" value="F:nicotinate-nucleotide diphosphorylase (carboxylating) activity"/>
    <property type="evidence" value="ECO:0007669"/>
    <property type="project" value="UniProtKB-EC"/>
</dbReference>
<comment type="function">
    <text evidence="1">Involved in the catabolism of quinolinic acid (QA).</text>
</comment>
<feature type="binding site" evidence="13">
    <location>
        <position position="96"/>
    </location>
    <ligand>
        <name>substrate</name>
    </ligand>
</feature>
<feature type="binding site" evidence="13">
    <location>
        <begin position="129"/>
        <end position="131"/>
    </location>
    <ligand>
        <name>substrate</name>
    </ligand>
</feature>
<reference evidence="16" key="1">
    <citation type="submission" date="2024-07" db="EMBL/GenBank/DDBJ databases">
        <title>Identification and characteristics of an arsenic-resistant bacterial isolate, which belongs to a novel species.</title>
        <authorList>
            <person name="Juszczyk A."/>
            <person name="Kowalczyk A."/>
            <person name="Was K."/>
            <person name="Kosowicz W."/>
            <person name="Budzyn A."/>
            <person name="Latowski D."/>
        </authorList>
    </citation>
    <scope>NUCLEOTIDE SEQUENCE</scope>
    <source>
        <strain evidence="16">As8PL</strain>
    </source>
</reference>
<dbReference type="NCBIfam" id="TIGR00078">
    <property type="entry name" value="nadC"/>
    <property type="match status" value="1"/>
</dbReference>
<evidence type="ECO:0000256" key="12">
    <source>
        <dbReference type="PIRNR" id="PIRNR006250"/>
    </source>
</evidence>
<feature type="binding site" evidence="13">
    <location>
        <begin position="259"/>
        <end position="261"/>
    </location>
    <ligand>
        <name>substrate</name>
    </ligand>
</feature>
<feature type="binding site" evidence="13">
    <location>
        <position position="215"/>
    </location>
    <ligand>
        <name>substrate</name>
    </ligand>
</feature>
<dbReference type="Pfam" id="PF02749">
    <property type="entry name" value="QRPTase_N"/>
    <property type="match status" value="1"/>
</dbReference>
<dbReference type="InterPro" id="IPR002638">
    <property type="entry name" value="Quinolinate_PRibosylTrfase_C"/>
</dbReference>
<feature type="binding site" evidence="13">
    <location>
        <position position="194"/>
    </location>
    <ligand>
        <name>substrate</name>
    </ligand>
</feature>
<evidence type="ECO:0000256" key="5">
    <source>
        <dbReference type="ARBA" id="ARBA00011944"/>
    </source>
</evidence>
<dbReference type="InterPro" id="IPR037128">
    <property type="entry name" value="Quinolinate_PRibosylTase_N_sf"/>
</dbReference>
<dbReference type="InterPro" id="IPR004393">
    <property type="entry name" value="NadC"/>
</dbReference>
<dbReference type="InterPro" id="IPR022412">
    <property type="entry name" value="Quinolinate_PRibosylTrfase_N"/>
</dbReference>
<dbReference type="InterPro" id="IPR027277">
    <property type="entry name" value="NadC/ModD"/>
</dbReference>
<comment type="pathway">
    <text evidence="2">Cofactor biosynthesis; NAD(+) biosynthesis; nicotinate D-ribonucleotide from quinolinate: step 1/1.</text>
</comment>
<dbReference type="RefSeq" id="WP_368505685.1">
    <property type="nucleotide sequence ID" value="NZ_CP162551.1"/>
</dbReference>
<dbReference type="FunFam" id="3.20.20.70:FF:000030">
    <property type="entry name" value="Nicotinate-nucleotide pyrophosphorylase, carboxylating"/>
    <property type="match status" value="1"/>
</dbReference>
<dbReference type="PIRSF" id="PIRSF006250">
    <property type="entry name" value="NadC_ModD"/>
    <property type="match status" value="1"/>
</dbReference>